<dbReference type="InterPro" id="IPR013783">
    <property type="entry name" value="Ig-like_fold"/>
</dbReference>
<evidence type="ECO:0000313" key="5">
    <source>
        <dbReference type="EMBL" id="KAK3776890.1"/>
    </source>
</evidence>
<gene>
    <name evidence="5" type="ORF">RRG08_024661</name>
</gene>
<keyword evidence="3" id="KW-0732">Signal</keyword>
<dbReference type="Gene3D" id="2.60.40.10">
    <property type="entry name" value="Immunoglobulins"/>
    <property type="match status" value="1"/>
</dbReference>
<dbReference type="SMART" id="SM00409">
    <property type="entry name" value="IG"/>
    <property type="match status" value="1"/>
</dbReference>
<sequence length="180" mass="19750">MFTVYVLLVTSVLCQPTSGQLTTDPVELAVEPGEDAEFTCIWEDGDNTTKLEILSWHRIHINSTHGKEEAQEGETKLKNSTTVKIEKGTISIQNVSFADAGRYTCRDDSGAEPAEVELIVYNMPSYGTEGVIVVCLVAGLLLVLGVGLALQAKRAKRSRLQREKQGRLGTFHTLPDEEQS</sequence>
<feature type="domain" description="Ig-like" evidence="4">
    <location>
        <begin position="16"/>
        <end position="117"/>
    </location>
</feature>
<comment type="caution">
    <text evidence="5">The sequence shown here is derived from an EMBL/GenBank/DDBJ whole genome shotgun (WGS) entry which is preliminary data.</text>
</comment>
<feature type="transmembrane region" description="Helical" evidence="2">
    <location>
        <begin position="130"/>
        <end position="150"/>
    </location>
</feature>
<evidence type="ECO:0000313" key="6">
    <source>
        <dbReference type="Proteomes" id="UP001283361"/>
    </source>
</evidence>
<protein>
    <recommendedName>
        <fullName evidence="4">Ig-like domain-containing protein</fullName>
    </recommendedName>
</protein>
<proteinExistence type="predicted"/>
<accession>A0AAE0ZWU3</accession>
<organism evidence="5 6">
    <name type="scientific">Elysia crispata</name>
    <name type="common">lettuce slug</name>
    <dbReference type="NCBI Taxonomy" id="231223"/>
    <lineage>
        <taxon>Eukaryota</taxon>
        <taxon>Metazoa</taxon>
        <taxon>Spiralia</taxon>
        <taxon>Lophotrochozoa</taxon>
        <taxon>Mollusca</taxon>
        <taxon>Gastropoda</taxon>
        <taxon>Heterobranchia</taxon>
        <taxon>Euthyneura</taxon>
        <taxon>Panpulmonata</taxon>
        <taxon>Sacoglossa</taxon>
        <taxon>Placobranchoidea</taxon>
        <taxon>Plakobranchidae</taxon>
        <taxon>Elysia</taxon>
    </lineage>
</organism>
<dbReference type="Proteomes" id="UP001283361">
    <property type="component" value="Unassembled WGS sequence"/>
</dbReference>
<keyword evidence="6" id="KW-1185">Reference proteome</keyword>
<dbReference type="PROSITE" id="PS50835">
    <property type="entry name" value="IG_LIKE"/>
    <property type="match status" value="1"/>
</dbReference>
<feature type="signal peptide" evidence="3">
    <location>
        <begin position="1"/>
        <end position="19"/>
    </location>
</feature>
<feature type="chain" id="PRO_5041918077" description="Ig-like domain-containing protein" evidence="3">
    <location>
        <begin position="20"/>
        <end position="180"/>
    </location>
</feature>
<dbReference type="InterPro" id="IPR036179">
    <property type="entry name" value="Ig-like_dom_sf"/>
</dbReference>
<dbReference type="EMBL" id="JAWDGP010003173">
    <property type="protein sequence ID" value="KAK3776890.1"/>
    <property type="molecule type" value="Genomic_DNA"/>
</dbReference>
<evidence type="ECO:0000256" key="2">
    <source>
        <dbReference type="SAM" id="Phobius"/>
    </source>
</evidence>
<reference evidence="5" key="1">
    <citation type="journal article" date="2023" name="G3 (Bethesda)">
        <title>A reference genome for the long-term kleptoplast-retaining sea slug Elysia crispata morphotype clarki.</title>
        <authorList>
            <person name="Eastman K.E."/>
            <person name="Pendleton A.L."/>
            <person name="Shaikh M.A."/>
            <person name="Suttiyut T."/>
            <person name="Ogas R."/>
            <person name="Tomko P."/>
            <person name="Gavelis G."/>
            <person name="Widhalm J.R."/>
            <person name="Wisecaver J.H."/>
        </authorList>
    </citation>
    <scope>NUCLEOTIDE SEQUENCE</scope>
    <source>
        <strain evidence="5">ECLA1</strain>
    </source>
</reference>
<keyword evidence="2" id="KW-1133">Transmembrane helix</keyword>
<dbReference type="InterPro" id="IPR007110">
    <property type="entry name" value="Ig-like_dom"/>
</dbReference>
<dbReference type="SUPFAM" id="SSF48726">
    <property type="entry name" value="Immunoglobulin"/>
    <property type="match status" value="1"/>
</dbReference>
<evidence type="ECO:0000256" key="1">
    <source>
        <dbReference type="SAM" id="MobiDB-lite"/>
    </source>
</evidence>
<name>A0AAE0ZWU3_9GAST</name>
<dbReference type="Pfam" id="PF13927">
    <property type="entry name" value="Ig_3"/>
    <property type="match status" value="1"/>
</dbReference>
<keyword evidence="2" id="KW-0812">Transmembrane</keyword>
<dbReference type="InterPro" id="IPR003599">
    <property type="entry name" value="Ig_sub"/>
</dbReference>
<feature type="region of interest" description="Disordered" evidence="1">
    <location>
        <begin position="161"/>
        <end position="180"/>
    </location>
</feature>
<dbReference type="AlphaFoldDB" id="A0AAE0ZWU3"/>
<evidence type="ECO:0000256" key="3">
    <source>
        <dbReference type="SAM" id="SignalP"/>
    </source>
</evidence>
<keyword evidence="2" id="KW-0472">Membrane</keyword>
<evidence type="ECO:0000259" key="4">
    <source>
        <dbReference type="PROSITE" id="PS50835"/>
    </source>
</evidence>